<dbReference type="SUPFAM" id="SSF63380">
    <property type="entry name" value="Riboflavin synthase domain-like"/>
    <property type="match status" value="1"/>
</dbReference>
<protein>
    <recommendedName>
        <fullName evidence="13">FAD-binding FR-type domain-containing protein</fullName>
    </recommendedName>
</protein>
<comment type="similarity">
    <text evidence="3">Belongs to the flavoprotein pyridine nucleotide cytochrome reductase family.</text>
</comment>
<feature type="binding site" evidence="11">
    <location>
        <position position="143"/>
    </location>
    <ligand>
        <name>FAD</name>
        <dbReference type="ChEBI" id="CHEBI:57692"/>
    </ligand>
</feature>
<dbReference type="SUPFAM" id="SSF52343">
    <property type="entry name" value="Ferredoxin reductase-like, C-terminal NADP-linked domain"/>
    <property type="match status" value="1"/>
</dbReference>
<dbReference type="InterPro" id="IPR008333">
    <property type="entry name" value="Cbr1-like_FAD-bd_dom"/>
</dbReference>
<evidence type="ECO:0000256" key="7">
    <source>
        <dbReference type="ARBA" id="ARBA00022827"/>
    </source>
</evidence>
<feature type="binding site" evidence="11">
    <location>
        <position position="116"/>
    </location>
    <ligand>
        <name>FAD</name>
        <dbReference type="ChEBI" id="CHEBI:57692"/>
    </ligand>
</feature>
<dbReference type="AlphaFoldDB" id="A0A433DI49"/>
<feature type="binding site" evidence="11">
    <location>
        <position position="184"/>
    </location>
    <ligand>
        <name>FAD</name>
        <dbReference type="ChEBI" id="CHEBI:57692"/>
    </ligand>
</feature>
<evidence type="ECO:0000256" key="10">
    <source>
        <dbReference type="ARBA" id="ARBA00023136"/>
    </source>
</evidence>
<dbReference type="PANTHER" id="PTHR19370:SF184">
    <property type="entry name" value="NADH-CYTOCHROME B5 REDUCTASE-LIKE"/>
    <property type="match status" value="1"/>
</dbReference>
<dbReference type="Proteomes" id="UP000268093">
    <property type="component" value="Unassembled WGS sequence"/>
</dbReference>
<feature type="binding site" evidence="11">
    <location>
        <position position="133"/>
    </location>
    <ligand>
        <name>FAD</name>
        <dbReference type="ChEBI" id="CHEBI:57692"/>
    </ligand>
</feature>
<evidence type="ECO:0000259" key="13">
    <source>
        <dbReference type="PROSITE" id="PS51384"/>
    </source>
</evidence>
<evidence type="ECO:0000256" key="8">
    <source>
        <dbReference type="ARBA" id="ARBA00022989"/>
    </source>
</evidence>
<evidence type="ECO:0000256" key="3">
    <source>
        <dbReference type="ARBA" id="ARBA00006105"/>
    </source>
</evidence>
<feature type="binding site" evidence="11">
    <location>
        <position position="135"/>
    </location>
    <ligand>
        <name>FAD</name>
        <dbReference type="ChEBI" id="CHEBI:57692"/>
    </ligand>
</feature>
<comment type="caution">
    <text evidence="14">The sequence shown here is derived from an EMBL/GenBank/DDBJ whole genome shotgun (WGS) entry which is preliminary data.</text>
</comment>
<evidence type="ECO:0000256" key="1">
    <source>
        <dbReference type="ARBA" id="ARBA00001974"/>
    </source>
</evidence>
<keyword evidence="10 12" id="KW-0472">Membrane</keyword>
<evidence type="ECO:0000256" key="11">
    <source>
        <dbReference type="PIRSR" id="PIRSR601834-1"/>
    </source>
</evidence>
<dbReference type="GO" id="GO:0005741">
    <property type="term" value="C:mitochondrial outer membrane"/>
    <property type="evidence" value="ECO:0007669"/>
    <property type="project" value="UniProtKB-SubCell"/>
</dbReference>
<keyword evidence="9" id="KW-0560">Oxidoreductase</keyword>
<dbReference type="CDD" id="cd06183">
    <property type="entry name" value="cyt_b5_reduct_like"/>
    <property type="match status" value="1"/>
</dbReference>
<accession>A0A433DI49</accession>
<sequence>MGSSGVERTFDMDPSYIPYVISAGAIAITSFFVVQSMKRSESFSHSPLRTVPSMTYPLSQFRARTRPQELQQIQIVISPNTALYRFGLPNKDDILGLPIGQHISVMAEINGKPISRSYTPTSSDDDLGHFDLVIKSYSAGNVSKFIGELKIGDGIDVRGPKGAFTYTPNMCRAIGMLAGGTGITPMLQVGTDCRISARFECNHHECLSYLAFVIIRAVLKNPEDKTQLNLVFANVNEEDILLKKDLDGLAAKHDNFKVHYVLNNPPEGWTGGVGFVTKDIIDEHCPKPADGVKILLCGPPPMIAAMTGYTSELGFEKPRAISKLEDQVFKF</sequence>
<keyword evidence="8 12" id="KW-1133">Transmembrane helix</keyword>
<keyword evidence="6" id="KW-0496">Mitochondrion</keyword>
<evidence type="ECO:0000256" key="4">
    <source>
        <dbReference type="ARBA" id="ARBA00022630"/>
    </source>
</evidence>
<evidence type="ECO:0000313" key="14">
    <source>
        <dbReference type="EMBL" id="RUP50511.1"/>
    </source>
</evidence>
<feature type="binding site" evidence="11">
    <location>
        <position position="142"/>
    </location>
    <ligand>
        <name>FAD</name>
        <dbReference type="ChEBI" id="CHEBI:57692"/>
    </ligand>
</feature>
<feature type="domain" description="FAD-binding FR-type" evidence="13">
    <location>
        <begin position="63"/>
        <end position="167"/>
    </location>
</feature>
<feature type="transmembrane region" description="Helical" evidence="12">
    <location>
        <begin position="16"/>
        <end position="34"/>
    </location>
</feature>
<dbReference type="Pfam" id="PF00970">
    <property type="entry name" value="FAD_binding_6"/>
    <property type="match status" value="1"/>
</dbReference>
<dbReference type="InterPro" id="IPR017927">
    <property type="entry name" value="FAD-bd_FR_type"/>
</dbReference>
<dbReference type="InterPro" id="IPR001834">
    <property type="entry name" value="CBR-like"/>
</dbReference>
<evidence type="ECO:0000256" key="9">
    <source>
        <dbReference type="ARBA" id="ARBA00023002"/>
    </source>
</evidence>
<reference evidence="14 15" key="1">
    <citation type="journal article" date="2018" name="New Phytol.">
        <title>Phylogenomics of Endogonaceae and evolution of mycorrhizas within Mucoromycota.</title>
        <authorList>
            <person name="Chang Y."/>
            <person name="Desiro A."/>
            <person name="Na H."/>
            <person name="Sandor L."/>
            <person name="Lipzen A."/>
            <person name="Clum A."/>
            <person name="Barry K."/>
            <person name="Grigoriev I.V."/>
            <person name="Martin F.M."/>
            <person name="Stajich J.E."/>
            <person name="Smith M.E."/>
            <person name="Bonito G."/>
            <person name="Spatafora J.W."/>
        </authorList>
    </citation>
    <scope>NUCLEOTIDE SEQUENCE [LARGE SCALE GENOMIC DNA]</scope>
    <source>
        <strain evidence="14 15">GMNB39</strain>
    </source>
</reference>
<keyword evidence="5 12" id="KW-0812">Transmembrane</keyword>
<dbReference type="InterPro" id="IPR001433">
    <property type="entry name" value="OxRdtase_FAD/NAD-bd"/>
</dbReference>
<dbReference type="InterPro" id="IPR017938">
    <property type="entry name" value="Riboflavin_synthase-like_b-brl"/>
</dbReference>
<dbReference type="PRINTS" id="PR00406">
    <property type="entry name" value="CYTB5RDTASE"/>
</dbReference>
<evidence type="ECO:0000256" key="6">
    <source>
        <dbReference type="ARBA" id="ARBA00022787"/>
    </source>
</evidence>
<keyword evidence="4 11" id="KW-0285">Flavoprotein</keyword>
<evidence type="ECO:0000256" key="12">
    <source>
        <dbReference type="SAM" id="Phobius"/>
    </source>
</evidence>
<keyword evidence="6" id="KW-1000">Mitochondrion outer membrane</keyword>
<dbReference type="InterPro" id="IPR039261">
    <property type="entry name" value="FNR_nucleotide-bd"/>
</dbReference>
<keyword evidence="15" id="KW-1185">Reference proteome</keyword>
<dbReference type="EMBL" id="RBNI01001375">
    <property type="protein sequence ID" value="RUP50511.1"/>
    <property type="molecule type" value="Genomic_DNA"/>
</dbReference>
<evidence type="ECO:0000256" key="5">
    <source>
        <dbReference type="ARBA" id="ARBA00022692"/>
    </source>
</evidence>
<evidence type="ECO:0000256" key="2">
    <source>
        <dbReference type="ARBA" id="ARBA00004294"/>
    </source>
</evidence>
<dbReference type="Pfam" id="PF00175">
    <property type="entry name" value="NAD_binding_1"/>
    <property type="match status" value="1"/>
</dbReference>
<feature type="binding site" evidence="11">
    <location>
        <position position="118"/>
    </location>
    <ligand>
        <name>FAD</name>
        <dbReference type="ChEBI" id="CHEBI:57692"/>
    </ligand>
</feature>
<evidence type="ECO:0000313" key="15">
    <source>
        <dbReference type="Proteomes" id="UP000268093"/>
    </source>
</evidence>
<dbReference type="GO" id="GO:0016491">
    <property type="term" value="F:oxidoreductase activity"/>
    <property type="evidence" value="ECO:0007669"/>
    <property type="project" value="UniProtKB-KW"/>
</dbReference>
<name>A0A433DI49_9FUNG</name>
<keyword evidence="7 11" id="KW-0274">FAD</keyword>
<dbReference type="Gene3D" id="3.40.50.80">
    <property type="entry name" value="Nucleotide-binding domain of ferredoxin-NADP reductase (FNR) module"/>
    <property type="match status" value="1"/>
</dbReference>
<dbReference type="OrthoDB" id="432685at2759"/>
<dbReference type="PROSITE" id="PS51384">
    <property type="entry name" value="FAD_FR"/>
    <property type="match status" value="1"/>
</dbReference>
<gene>
    <name evidence="14" type="ORF">BC936DRAFT_138802</name>
</gene>
<dbReference type="FunFam" id="3.40.50.80:FF:000019">
    <property type="entry name" value="NADH-cytochrome b5 reductase"/>
    <property type="match status" value="1"/>
</dbReference>
<organism evidence="14 15">
    <name type="scientific">Jimgerdemannia flammicorona</name>
    <dbReference type="NCBI Taxonomy" id="994334"/>
    <lineage>
        <taxon>Eukaryota</taxon>
        <taxon>Fungi</taxon>
        <taxon>Fungi incertae sedis</taxon>
        <taxon>Mucoromycota</taxon>
        <taxon>Mucoromycotina</taxon>
        <taxon>Endogonomycetes</taxon>
        <taxon>Endogonales</taxon>
        <taxon>Endogonaceae</taxon>
        <taxon>Jimgerdemannia</taxon>
    </lineage>
</organism>
<proteinExistence type="inferred from homology"/>
<dbReference type="Gene3D" id="2.40.30.10">
    <property type="entry name" value="Translation factors"/>
    <property type="match status" value="1"/>
</dbReference>
<comment type="subcellular location">
    <subcellularLocation>
        <location evidence="2">Mitochondrion outer membrane</location>
    </subcellularLocation>
</comment>
<comment type="cofactor">
    <cofactor evidence="1 11">
        <name>FAD</name>
        <dbReference type="ChEBI" id="CHEBI:57692"/>
    </cofactor>
</comment>
<dbReference type="PANTHER" id="PTHR19370">
    <property type="entry name" value="NADH-CYTOCHROME B5 REDUCTASE"/>
    <property type="match status" value="1"/>
</dbReference>